<evidence type="ECO:0000313" key="2">
    <source>
        <dbReference type="EMBL" id="MFC0560854.1"/>
    </source>
</evidence>
<name>A0ABV6NKB7_9BACI</name>
<gene>
    <name evidence="2" type="ORF">ACFFH4_17975</name>
</gene>
<evidence type="ECO:0000256" key="1">
    <source>
        <dbReference type="SAM" id="MobiDB-lite"/>
    </source>
</evidence>
<sequence length="290" mass="33161">MQSGHINQFAHLSQFNSVKDFNQSIRAALQVHGHHFTEGQRIALLTLIQYSVKVHGVCNAKICQLVRATHKDQEGVSRTTFERMLRKGKSLGLFSVHGTTRAKKGGDSHNVYVFNRFDVASPPQLTERPLTQKPSNPSVQAEKKGPEAKEHKAIKNNKDQELRPITSESLDYTFVPSYVPTEFVKAVKPFFKTTKEICALWDRAIMAHRSGNYRTPIETFLPTIIQAFRATVYRYKQNRIKTSFIQYFYGTVATKLRFENYTIVAQEQQWGSWMDNGFSEDMRIGPSSHS</sequence>
<comment type="caution">
    <text evidence="2">The sequence shown here is derived from an EMBL/GenBank/DDBJ whole genome shotgun (WGS) entry which is preliminary data.</text>
</comment>
<organism evidence="2 3">
    <name type="scientific">Halalkalibacter alkalisediminis</name>
    <dbReference type="NCBI Taxonomy" id="935616"/>
    <lineage>
        <taxon>Bacteria</taxon>
        <taxon>Bacillati</taxon>
        <taxon>Bacillota</taxon>
        <taxon>Bacilli</taxon>
        <taxon>Bacillales</taxon>
        <taxon>Bacillaceae</taxon>
        <taxon>Halalkalibacter</taxon>
    </lineage>
</organism>
<accession>A0ABV6NKB7</accession>
<feature type="compositionally biased region" description="Basic and acidic residues" evidence="1">
    <location>
        <begin position="141"/>
        <end position="159"/>
    </location>
</feature>
<feature type="region of interest" description="Disordered" evidence="1">
    <location>
        <begin position="124"/>
        <end position="159"/>
    </location>
</feature>
<evidence type="ECO:0000313" key="3">
    <source>
        <dbReference type="Proteomes" id="UP001589833"/>
    </source>
</evidence>
<dbReference type="RefSeq" id="WP_273847636.1">
    <property type="nucleotide sequence ID" value="NZ_JAQQWT010000029.1"/>
</dbReference>
<keyword evidence="3" id="KW-1185">Reference proteome</keyword>
<proteinExistence type="predicted"/>
<dbReference type="Proteomes" id="UP001589833">
    <property type="component" value="Unassembled WGS sequence"/>
</dbReference>
<protein>
    <recommendedName>
        <fullName evidence="4">Helix-turn-helix domain-containing protein</fullName>
    </recommendedName>
</protein>
<evidence type="ECO:0008006" key="4">
    <source>
        <dbReference type="Google" id="ProtNLM"/>
    </source>
</evidence>
<reference evidence="2 3" key="1">
    <citation type="submission" date="2024-09" db="EMBL/GenBank/DDBJ databases">
        <authorList>
            <person name="Sun Q."/>
            <person name="Mori K."/>
        </authorList>
    </citation>
    <scope>NUCLEOTIDE SEQUENCE [LARGE SCALE GENOMIC DNA]</scope>
    <source>
        <strain evidence="2 3">NCAIM B.02301</strain>
    </source>
</reference>
<dbReference type="EMBL" id="JBHLTR010000045">
    <property type="protein sequence ID" value="MFC0560854.1"/>
    <property type="molecule type" value="Genomic_DNA"/>
</dbReference>